<name>A0A0B6Y7V7_9EUPU</name>
<feature type="compositionally biased region" description="Polar residues" evidence="1">
    <location>
        <begin position="16"/>
        <end position="30"/>
    </location>
</feature>
<feature type="compositionally biased region" description="Polar residues" evidence="1">
    <location>
        <begin position="1"/>
        <end position="10"/>
    </location>
</feature>
<organism evidence="2">
    <name type="scientific">Arion vulgaris</name>
    <dbReference type="NCBI Taxonomy" id="1028688"/>
    <lineage>
        <taxon>Eukaryota</taxon>
        <taxon>Metazoa</taxon>
        <taxon>Spiralia</taxon>
        <taxon>Lophotrochozoa</taxon>
        <taxon>Mollusca</taxon>
        <taxon>Gastropoda</taxon>
        <taxon>Heterobranchia</taxon>
        <taxon>Euthyneura</taxon>
        <taxon>Panpulmonata</taxon>
        <taxon>Eupulmonata</taxon>
        <taxon>Stylommatophora</taxon>
        <taxon>Helicina</taxon>
        <taxon>Arionoidea</taxon>
        <taxon>Arionidae</taxon>
        <taxon>Arion</taxon>
    </lineage>
</organism>
<protein>
    <submittedName>
        <fullName evidence="2">Uncharacterized protein</fullName>
    </submittedName>
</protein>
<gene>
    <name evidence="2" type="primary">ORF13640</name>
</gene>
<evidence type="ECO:0000256" key="1">
    <source>
        <dbReference type="SAM" id="MobiDB-lite"/>
    </source>
</evidence>
<proteinExistence type="predicted"/>
<feature type="non-terminal residue" evidence="2">
    <location>
        <position position="1"/>
    </location>
</feature>
<accession>A0A0B6Y7V7</accession>
<feature type="region of interest" description="Disordered" evidence="1">
    <location>
        <begin position="1"/>
        <end position="55"/>
    </location>
</feature>
<evidence type="ECO:0000313" key="2">
    <source>
        <dbReference type="EMBL" id="CEK51525.1"/>
    </source>
</evidence>
<sequence length="64" mass="7095">ESPYSLSSMQIPVMSNPHQMSNVPSQQAYQMSGYGALPSANTLPRPNTQTHGDCGDYKDYVRLF</sequence>
<feature type="compositionally biased region" description="Polar residues" evidence="1">
    <location>
        <begin position="39"/>
        <end position="51"/>
    </location>
</feature>
<dbReference type="AlphaFoldDB" id="A0A0B6Y7V7"/>
<reference evidence="2" key="1">
    <citation type="submission" date="2014-12" db="EMBL/GenBank/DDBJ databases">
        <title>Insight into the proteome of Arion vulgaris.</title>
        <authorList>
            <person name="Aradska J."/>
            <person name="Bulat T."/>
            <person name="Smidak R."/>
            <person name="Sarate P."/>
            <person name="Gangsoo J."/>
            <person name="Sialana F."/>
            <person name="Bilban M."/>
            <person name="Lubec G."/>
        </authorList>
    </citation>
    <scope>NUCLEOTIDE SEQUENCE</scope>
    <source>
        <tissue evidence="2">Skin</tissue>
    </source>
</reference>
<dbReference type="EMBL" id="HACG01004660">
    <property type="protein sequence ID" value="CEK51525.1"/>
    <property type="molecule type" value="Transcribed_RNA"/>
</dbReference>